<dbReference type="SMART" id="SM00091">
    <property type="entry name" value="PAS"/>
    <property type="match status" value="3"/>
</dbReference>
<dbReference type="Pfam" id="PF12860">
    <property type="entry name" value="PAS_7"/>
    <property type="match status" value="2"/>
</dbReference>
<protein>
    <recommendedName>
        <fullName evidence="2">histidine kinase</fullName>
        <ecNumber evidence="2">2.7.13.3</ecNumber>
    </recommendedName>
</protein>
<evidence type="ECO:0000313" key="10">
    <source>
        <dbReference type="Proteomes" id="UP001549321"/>
    </source>
</evidence>
<dbReference type="SMART" id="SM00387">
    <property type="entry name" value="HATPase_c"/>
    <property type="match status" value="1"/>
</dbReference>
<dbReference type="Pfam" id="PF00512">
    <property type="entry name" value="HisKA"/>
    <property type="match status" value="1"/>
</dbReference>
<keyword evidence="5 9" id="KW-0418">Kinase</keyword>
<dbReference type="InterPro" id="IPR036097">
    <property type="entry name" value="HisK_dim/P_sf"/>
</dbReference>
<dbReference type="InterPro" id="IPR005467">
    <property type="entry name" value="His_kinase_dom"/>
</dbReference>
<dbReference type="CDD" id="cd00075">
    <property type="entry name" value="HATPase"/>
    <property type="match status" value="1"/>
</dbReference>
<dbReference type="InterPro" id="IPR035965">
    <property type="entry name" value="PAS-like_dom_sf"/>
</dbReference>
<reference evidence="9 10" key="1">
    <citation type="submission" date="2024-06" db="EMBL/GenBank/DDBJ databases">
        <title>Sorghum-associated microbial communities from plants grown in Nebraska, USA.</title>
        <authorList>
            <person name="Schachtman D."/>
        </authorList>
    </citation>
    <scope>NUCLEOTIDE SEQUENCE [LARGE SCALE GENOMIC DNA]</scope>
    <source>
        <strain evidence="9 10">3207</strain>
    </source>
</reference>
<comment type="catalytic activity">
    <reaction evidence="1">
        <text>ATP + protein L-histidine = ADP + protein N-phospho-L-histidine.</text>
        <dbReference type="EC" id="2.7.13.3"/>
    </reaction>
</comment>
<keyword evidence="6" id="KW-0902">Two-component regulatory system</keyword>
<accession>A0ABV2R3A8</accession>
<gene>
    <name evidence="9" type="ORF">ABIE08_003539</name>
</gene>
<keyword evidence="3" id="KW-0597">Phosphoprotein</keyword>
<feature type="coiled-coil region" evidence="7">
    <location>
        <begin position="76"/>
        <end position="117"/>
    </location>
</feature>
<evidence type="ECO:0000256" key="3">
    <source>
        <dbReference type="ARBA" id="ARBA00022553"/>
    </source>
</evidence>
<dbReference type="PANTHER" id="PTHR43711">
    <property type="entry name" value="TWO-COMPONENT HISTIDINE KINASE"/>
    <property type="match status" value="1"/>
</dbReference>
<comment type="caution">
    <text evidence="9">The sequence shown here is derived from an EMBL/GenBank/DDBJ whole genome shotgun (WGS) entry which is preliminary data.</text>
</comment>
<evidence type="ECO:0000256" key="4">
    <source>
        <dbReference type="ARBA" id="ARBA00022679"/>
    </source>
</evidence>
<organism evidence="9 10">
    <name type="scientific">Kaistia defluvii</name>
    <dbReference type="NCBI Taxonomy" id="410841"/>
    <lineage>
        <taxon>Bacteria</taxon>
        <taxon>Pseudomonadati</taxon>
        <taxon>Pseudomonadota</taxon>
        <taxon>Alphaproteobacteria</taxon>
        <taxon>Hyphomicrobiales</taxon>
        <taxon>Kaistiaceae</taxon>
        <taxon>Kaistia</taxon>
    </lineage>
</organism>
<proteinExistence type="predicted"/>
<dbReference type="InterPro" id="IPR050736">
    <property type="entry name" value="Sensor_HK_Regulatory"/>
</dbReference>
<evidence type="ECO:0000256" key="2">
    <source>
        <dbReference type="ARBA" id="ARBA00012438"/>
    </source>
</evidence>
<dbReference type="CDD" id="cd00082">
    <property type="entry name" value="HisKA"/>
    <property type="match status" value="1"/>
</dbReference>
<keyword evidence="7" id="KW-0175">Coiled coil</keyword>
<dbReference type="SUPFAM" id="SSF47384">
    <property type="entry name" value="Homodimeric domain of signal transducing histidine kinase"/>
    <property type="match status" value="1"/>
</dbReference>
<keyword evidence="4" id="KW-0808">Transferase</keyword>
<sequence length="837" mass="90542">MLWHRRNLDGTRGAGRWRFVLPTLRHTMLAATSLTGIALVAGEALAAEPSTGSLDAGKTAMASALLGVVAFSVLSAVALLRARARAEAENAALKHRLADLKATADRAEALVDADDQRLVAWSAPGEPPLVMGRLPKACGAPEERAAFLAFGTWLTPDAAGRLDAALEQLRRRGDTFTIALETANGRFIEAAGRTAGGRAVARFRDLSGDRLALAELEARHQRLTGDVEAMRALLQATSMPAWIRGKDGKLSWVNNAFAQAVEARDAADAASRNLEFLDTAGREAIGAGHDQQPVFERRLPAIVAGARRIFDVVDVVSGTGSAGIAIDATELETVQGQMKRLVEFHARTLDQLATAVAVFGSDRRLRSYNAAFRELFSLDAGFLDGQPDESAVLERMRASRKLPEQADFKSWRNELLTAYQSLDAREHWWHLPDGQTLRVLANPHPQGGITWIYENVTEQLALESRYNALSQVQGETLDHLAEGVAVFGSDGRLRLDNPAFARIWHLDQKFLSTRPHIGEIERACRRLHDAPEAWTRFTTSVAGLDEGRAPTQGRMERSDGRVIDYATVPLPGGQTMVTFIDVSDTVQVERALTERNDALEAADGLKNAFIQHVSYELRSPLTNIIGFTQLLSDVSIGPLTEKQQEYTGYILSSSGSLLAIVNDILDLATVDAGIIALDLGEVDVERTVAAAIEGVRDRLQESQLVLQTHIPSGIGSFVADEKRVRQILYNLLSNAVGFSSHGSSIVLRAERSADAIVFSVEDQGPGIPPEFLDSVFDRFESRAAGSARGGAGLGLAIVKSFVELHGGTVSIRSEEGRGTEVSVHLPIRPTELAVAAE</sequence>
<dbReference type="InterPro" id="IPR003661">
    <property type="entry name" value="HisK_dim/P_dom"/>
</dbReference>
<dbReference type="EMBL" id="JBEPSM010000003">
    <property type="protein sequence ID" value="MET4635588.1"/>
    <property type="molecule type" value="Genomic_DNA"/>
</dbReference>
<dbReference type="EC" id="2.7.13.3" evidence="2"/>
<dbReference type="SMART" id="SM00388">
    <property type="entry name" value="HisKA"/>
    <property type="match status" value="1"/>
</dbReference>
<dbReference type="SUPFAM" id="SSF55874">
    <property type="entry name" value="ATPase domain of HSP90 chaperone/DNA topoisomerase II/histidine kinase"/>
    <property type="match status" value="1"/>
</dbReference>
<evidence type="ECO:0000259" key="8">
    <source>
        <dbReference type="PROSITE" id="PS50109"/>
    </source>
</evidence>
<evidence type="ECO:0000256" key="6">
    <source>
        <dbReference type="ARBA" id="ARBA00023012"/>
    </source>
</evidence>
<keyword evidence="10" id="KW-1185">Reference proteome</keyword>
<name>A0ABV2R3A8_9HYPH</name>
<dbReference type="Pfam" id="PF02518">
    <property type="entry name" value="HATPase_c"/>
    <property type="match status" value="1"/>
</dbReference>
<evidence type="ECO:0000256" key="7">
    <source>
        <dbReference type="SAM" id="Coils"/>
    </source>
</evidence>
<feature type="domain" description="Histidine kinase" evidence="8">
    <location>
        <begin position="612"/>
        <end position="829"/>
    </location>
</feature>
<dbReference type="PANTHER" id="PTHR43711:SF1">
    <property type="entry name" value="HISTIDINE KINASE 1"/>
    <property type="match status" value="1"/>
</dbReference>
<evidence type="ECO:0000256" key="1">
    <source>
        <dbReference type="ARBA" id="ARBA00000085"/>
    </source>
</evidence>
<dbReference type="Gene3D" id="3.30.565.10">
    <property type="entry name" value="Histidine kinase-like ATPase, C-terminal domain"/>
    <property type="match status" value="1"/>
</dbReference>
<dbReference type="PRINTS" id="PR00344">
    <property type="entry name" value="BCTRLSENSOR"/>
</dbReference>
<dbReference type="Proteomes" id="UP001549321">
    <property type="component" value="Unassembled WGS sequence"/>
</dbReference>
<dbReference type="InterPro" id="IPR004358">
    <property type="entry name" value="Sig_transdc_His_kin-like_C"/>
</dbReference>
<dbReference type="InterPro" id="IPR000014">
    <property type="entry name" value="PAS"/>
</dbReference>
<dbReference type="PROSITE" id="PS50109">
    <property type="entry name" value="HIS_KIN"/>
    <property type="match status" value="1"/>
</dbReference>
<dbReference type="InterPro" id="IPR036890">
    <property type="entry name" value="HATPase_C_sf"/>
</dbReference>
<dbReference type="Gene3D" id="1.10.287.130">
    <property type="match status" value="1"/>
</dbReference>
<evidence type="ECO:0000256" key="5">
    <source>
        <dbReference type="ARBA" id="ARBA00022777"/>
    </source>
</evidence>
<dbReference type="InterPro" id="IPR003594">
    <property type="entry name" value="HATPase_dom"/>
</dbReference>
<evidence type="ECO:0000313" key="9">
    <source>
        <dbReference type="EMBL" id="MET4635588.1"/>
    </source>
</evidence>
<dbReference type="GO" id="GO:0016301">
    <property type="term" value="F:kinase activity"/>
    <property type="evidence" value="ECO:0007669"/>
    <property type="project" value="UniProtKB-KW"/>
</dbReference>
<dbReference type="SUPFAM" id="SSF55785">
    <property type="entry name" value="PYP-like sensor domain (PAS domain)"/>
    <property type="match status" value="2"/>
</dbReference>